<dbReference type="Proteomes" id="UP000828390">
    <property type="component" value="Unassembled WGS sequence"/>
</dbReference>
<name>A0A9D4M7L0_DREPO</name>
<proteinExistence type="predicted"/>
<evidence type="ECO:0000313" key="2">
    <source>
        <dbReference type="Proteomes" id="UP000828390"/>
    </source>
</evidence>
<organism evidence="1 2">
    <name type="scientific">Dreissena polymorpha</name>
    <name type="common">Zebra mussel</name>
    <name type="synonym">Mytilus polymorpha</name>
    <dbReference type="NCBI Taxonomy" id="45954"/>
    <lineage>
        <taxon>Eukaryota</taxon>
        <taxon>Metazoa</taxon>
        <taxon>Spiralia</taxon>
        <taxon>Lophotrochozoa</taxon>
        <taxon>Mollusca</taxon>
        <taxon>Bivalvia</taxon>
        <taxon>Autobranchia</taxon>
        <taxon>Heteroconchia</taxon>
        <taxon>Euheterodonta</taxon>
        <taxon>Imparidentia</taxon>
        <taxon>Neoheterodontei</taxon>
        <taxon>Myida</taxon>
        <taxon>Dreissenoidea</taxon>
        <taxon>Dreissenidae</taxon>
        <taxon>Dreissena</taxon>
    </lineage>
</organism>
<evidence type="ECO:0000313" key="1">
    <source>
        <dbReference type="EMBL" id="KAH3871279.1"/>
    </source>
</evidence>
<dbReference type="AlphaFoldDB" id="A0A9D4M7L0"/>
<comment type="caution">
    <text evidence="1">The sequence shown here is derived from an EMBL/GenBank/DDBJ whole genome shotgun (WGS) entry which is preliminary data.</text>
</comment>
<protein>
    <submittedName>
        <fullName evidence="1">Uncharacterized protein</fullName>
    </submittedName>
</protein>
<reference evidence="1" key="2">
    <citation type="submission" date="2020-11" db="EMBL/GenBank/DDBJ databases">
        <authorList>
            <person name="McCartney M.A."/>
            <person name="Auch B."/>
            <person name="Kono T."/>
            <person name="Mallez S."/>
            <person name="Becker A."/>
            <person name="Gohl D.M."/>
            <person name="Silverstein K.A.T."/>
            <person name="Koren S."/>
            <person name="Bechman K.B."/>
            <person name="Herman A."/>
            <person name="Abrahante J.E."/>
            <person name="Garbe J."/>
        </authorList>
    </citation>
    <scope>NUCLEOTIDE SEQUENCE</scope>
    <source>
        <strain evidence="1">Duluth1</strain>
        <tissue evidence="1">Whole animal</tissue>
    </source>
</reference>
<gene>
    <name evidence="1" type="ORF">DPMN_034475</name>
</gene>
<keyword evidence="2" id="KW-1185">Reference proteome</keyword>
<dbReference type="EMBL" id="JAIWYP010000002">
    <property type="protein sequence ID" value="KAH3871279.1"/>
    <property type="molecule type" value="Genomic_DNA"/>
</dbReference>
<sequence>MNEMLCCGSSGLMVGRWLRDREVEGSNPALTIGISLSKKLIPHPLLSTQVYKWVPDEGNKPLCRGCILRQDVNGRLVTQ</sequence>
<reference evidence="1" key="1">
    <citation type="journal article" date="2019" name="bioRxiv">
        <title>The Genome of the Zebra Mussel, Dreissena polymorpha: A Resource for Invasive Species Research.</title>
        <authorList>
            <person name="McCartney M.A."/>
            <person name="Auch B."/>
            <person name="Kono T."/>
            <person name="Mallez S."/>
            <person name="Zhang Y."/>
            <person name="Obille A."/>
            <person name="Becker A."/>
            <person name="Abrahante J.E."/>
            <person name="Garbe J."/>
            <person name="Badalamenti J.P."/>
            <person name="Herman A."/>
            <person name="Mangelson H."/>
            <person name="Liachko I."/>
            <person name="Sullivan S."/>
            <person name="Sone E.D."/>
            <person name="Koren S."/>
            <person name="Silverstein K.A.T."/>
            <person name="Beckman K.B."/>
            <person name="Gohl D.M."/>
        </authorList>
    </citation>
    <scope>NUCLEOTIDE SEQUENCE</scope>
    <source>
        <strain evidence="1">Duluth1</strain>
        <tissue evidence="1">Whole animal</tissue>
    </source>
</reference>
<accession>A0A9D4M7L0</accession>